<reference evidence="4 5" key="1">
    <citation type="submission" date="2013-08" db="EMBL/GenBank/DDBJ databases">
        <title>Genome sequencing of Lysobacter.</title>
        <authorList>
            <person name="Zhang S."/>
            <person name="Wang G."/>
        </authorList>
    </citation>
    <scope>NUCLEOTIDE SEQUENCE [LARGE SCALE GENOMIC DNA]</scope>
    <source>
        <strain evidence="4 5">GH1-9</strain>
    </source>
</reference>
<comment type="similarity">
    <text evidence="1">Belongs to the GST superfamily. NadH family.</text>
</comment>
<dbReference type="InterPro" id="IPR036249">
    <property type="entry name" value="Thioredoxin-like_sf"/>
</dbReference>
<protein>
    <recommendedName>
        <fullName evidence="1">2-hydroxychromene-2-carboxylate isomerase</fullName>
        <ecNumber evidence="1">5.99.1.4</ecNumber>
    </recommendedName>
</protein>
<evidence type="ECO:0000313" key="5">
    <source>
        <dbReference type="Proteomes" id="UP000029998"/>
    </source>
</evidence>
<dbReference type="GO" id="GO:0006749">
    <property type="term" value="P:glutathione metabolic process"/>
    <property type="evidence" value="ECO:0007669"/>
    <property type="project" value="TreeGrafter"/>
</dbReference>
<dbReference type="EC" id="5.99.1.4" evidence="1"/>
<comment type="catalytic activity">
    <reaction evidence="1">
        <text>2-hydroxychromene-2-carboxylate = (3E)-4-(2-hydroxyphenyl)-2-oxobut-3-enoate</text>
        <dbReference type="Rhea" id="RHEA:27401"/>
        <dbReference type="ChEBI" id="CHEBI:59350"/>
        <dbReference type="ChEBI" id="CHEBI:59353"/>
        <dbReference type="EC" id="5.99.1.4"/>
    </reaction>
</comment>
<evidence type="ECO:0000313" key="4">
    <source>
        <dbReference type="EMBL" id="KGM53698.1"/>
    </source>
</evidence>
<dbReference type="InterPro" id="IPR051924">
    <property type="entry name" value="GST_Kappa/NadH"/>
</dbReference>
<sequence>MSQPPVHHIDWYYDFISPFAYFGFLRLRELGDVNVSYHPVLLAELLKRHGHKGPAEIPSKRTWTYRACVWWAAQHGVPFRFPAAHPFNPLPYLRLAIAAGNTPQAIGRIFEALWTTGADPADPNVLAALANSLGVDPTELTSDDVKLQLRRETERALELGVFGVPTCLVDGQLFWGADATDFMNAYLADPDLLGSDEMHRVSALPVGAARK</sequence>
<keyword evidence="1" id="KW-0413">Isomerase</keyword>
<feature type="active site" description="Nucleophile" evidence="2">
    <location>
        <position position="17"/>
    </location>
</feature>
<dbReference type="eggNOG" id="COG3917">
    <property type="taxonomic scope" value="Bacteria"/>
</dbReference>
<organism evidence="4 5">
    <name type="scientific">Lysobacter daejeonensis GH1-9</name>
    <dbReference type="NCBI Taxonomy" id="1385517"/>
    <lineage>
        <taxon>Bacteria</taxon>
        <taxon>Pseudomonadati</taxon>
        <taxon>Pseudomonadota</taxon>
        <taxon>Gammaproteobacteria</taxon>
        <taxon>Lysobacterales</taxon>
        <taxon>Lysobacteraceae</taxon>
        <taxon>Aerolutibacter</taxon>
    </lineage>
</organism>
<feature type="domain" description="DSBA-like thioredoxin" evidence="3">
    <location>
        <begin position="9"/>
        <end position="187"/>
    </location>
</feature>
<dbReference type="GO" id="GO:0004364">
    <property type="term" value="F:glutathione transferase activity"/>
    <property type="evidence" value="ECO:0007669"/>
    <property type="project" value="TreeGrafter"/>
</dbReference>
<comment type="caution">
    <text evidence="4">The sequence shown here is derived from an EMBL/GenBank/DDBJ whole genome shotgun (WGS) entry which is preliminary data.</text>
</comment>
<dbReference type="Proteomes" id="UP000029998">
    <property type="component" value="Unassembled WGS sequence"/>
</dbReference>
<dbReference type="RefSeq" id="WP_036138673.1">
    <property type="nucleotide sequence ID" value="NZ_AVPU01000022.1"/>
</dbReference>
<evidence type="ECO:0000259" key="3">
    <source>
        <dbReference type="Pfam" id="PF01323"/>
    </source>
</evidence>
<dbReference type="EMBL" id="AVPU01000022">
    <property type="protein sequence ID" value="KGM53698.1"/>
    <property type="molecule type" value="Genomic_DNA"/>
</dbReference>
<dbReference type="GO" id="GO:1901170">
    <property type="term" value="P:naphthalene catabolic process"/>
    <property type="evidence" value="ECO:0007669"/>
    <property type="project" value="InterPro"/>
</dbReference>
<proteinExistence type="inferred from homology"/>
<dbReference type="InterPro" id="IPR044087">
    <property type="entry name" value="NahD-like"/>
</dbReference>
<accession>A0A0A0EU86</accession>
<dbReference type="PANTHER" id="PTHR42943">
    <property type="entry name" value="GLUTATHIONE S-TRANSFERASE KAPPA"/>
    <property type="match status" value="1"/>
</dbReference>
<dbReference type="PANTHER" id="PTHR42943:SF2">
    <property type="entry name" value="GLUTATHIONE S-TRANSFERASE KAPPA 1"/>
    <property type="match status" value="1"/>
</dbReference>
<dbReference type="STRING" id="1385517.N800_06100"/>
<dbReference type="Pfam" id="PF01323">
    <property type="entry name" value="DSBA"/>
    <property type="match status" value="1"/>
</dbReference>
<dbReference type="OrthoDB" id="5244108at2"/>
<dbReference type="GO" id="GO:0004602">
    <property type="term" value="F:glutathione peroxidase activity"/>
    <property type="evidence" value="ECO:0007669"/>
    <property type="project" value="TreeGrafter"/>
</dbReference>
<dbReference type="GO" id="GO:0018845">
    <property type="term" value="F:2-hydroxychromene-2-carboxylate isomerase activity"/>
    <property type="evidence" value="ECO:0007669"/>
    <property type="project" value="UniProtKB-UniRule"/>
</dbReference>
<evidence type="ECO:0000256" key="1">
    <source>
        <dbReference type="PIRNR" id="PIRNR006386"/>
    </source>
</evidence>
<dbReference type="InterPro" id="IPR001853">
    <property type="entry name" value="DSBA-like_thioredoxin_dom"/>
</dbReference>
<dbReference type="AlphaFoldDB" id="A0A0A0EU86"/>
<evidence type="ECO:0000256" key="2">
    <source>
        <dbReference type="PIRSR" id="PIRSR006386-1"/>
    </source>
</evidence>
<dbReference type="SUPFAM" id="SSF52833">
    <property type="entry name" value="Thioredoxin-like"/>
    <property type="match status" value="1"/>
</dbReference>
<dbReference type="PIRSF" id="PIRSF006386">
    <property type="entry name" value="HCCAis_GSTk"/>
    <property type="match status" value="1"/>
</dbReference>
<dbReference type="Gene3D" id="3.40.30.10">
    <property type="entry name" value="Glutaredoxin"/>
    <property type="match status" value="1"/>
</dbReference>
<dbReference type="CDD" id="cd03022">
    <property type="entry name" value="DsbA_HCCA_Iso"/>
    <property type="match status" value="1"/>
</dbReference>
<gene>
    <name evidence="4" type="ORF">N800_06100</name>
</gene>
<keyword evidence="5" id="KW-1185">Reference proteome</keyword>
<name>A0A0A0EU86_9GAMM</name>
<dbReference type="InterPro" id="IPR014440">
    <property type="entry name" value="HCCAis_GSTk"/>
</dbReference>